<dbReference type="GO" id="GO:0006897">
    <property type="term" value="P:endocytosis"/>
    <property type="evidence" value="ECO:0007669"/>
    <property type="project" value="TreeGrafter"/>
</dbReference>
<feature type="compositionally biased region" description="Low complexity" evidence="6">
    <location>
        <begin position="391"/>
        <end position="407"/>
    </location>
</feature>
<keyword evidence="9" id="KW-1185">Reference proteome</keyword>
<feature type="region of interest" description="Disordered" evidence="6">
    <location>
        <begin position="491"/>
        <end position="659"/>
    </location>
</feature>
<evidence type="ECO:0000259" key="7">
    <source>
        <dbReference type="PROSITE" id="PS50942"/>
    </source>
</evidence>
<proteinExistence type="inferred from homology"/>
<dbReference type="SUPFAM" id="SSF48464">
    <property type="entry name" value="ENTH/VHS domain"/>
    <property type="match status" value="1"/>
</dbReference>
<keyword evidence="4" id="KW-0597">Phosphoprotein</keyword>
<dbReference type="GO" id="GO:0005768">
    <property type="term" value="C:endosome"/>
    <property type="evidence" value="ECO:0007669"/>
    <property type="project" value="TreeGrafter"/>
</dbReference>
<dbReference type="EMBL" id="MCGE01000023">
    <property type="protein sequence ID" value="ORZ10883.1"/>
    <property type="molecule type" value="Genomic_DNA"/>
</dbReference>
<dbReference type="GO" id="GO:0030125">
    <property type="term" value="C:clathrin vesicle coat"/>
    <property type="evidence" value="ECO:0007669"/>
    <property type="project" value="TreeGrafter"/>
</dbReference>
<comment type="subcellular location">
    <subcellularLocation>
        <location evidence="1">Cytoplasm</location>
    </subcellularLocation>
</comment>
<dbReference type="InterPro" id="IPR008942">
    <property type="entry name" value="ENTH_VHS"/>
</dbReference>
<evidence type="ECO:0000256" key="5">
    <source>
        <dbReference type="ARBA" id="ARBA00023121"/>
    </source>
</evidence>
<gene>
    <name evidence="8" type="ORF">BCR42DRAFT_422258</name>
</gene>
<feature type="compositionally biased region" description="Polar residues" evidence="6">
    <location>
        <begin position="542"/>
        <end position="559"/>
    </location>
</feature>
<dbReference type="PANTHER" id="PTHR12276:SF110">
    <property type="entry name" value="EPSIN-1-RELATED"/>
    <property type="match status" value="1"/>
</dbReference>
<dbReference type="Pfam" id="PF01417">
    <property type="entry name" value="ENTH"/>
    <property type="match status" value="1"/>
</dbReference>
<reference evidence="8 9" key="1">
    <citation type="submission" date="2016-07" db="EMBL/GenBank/DDBJ databases">
        <title>Pervasive Adenine N6-methylation of Active Genes in Fungi.</title>
        <authorList>
            <consortium name="DOE Joint Genome Institute"/>
            <person name="Mondo S.J."/>
            <person name="Dannebaum R.O."/>
            <person name="Kuo R.C."/>
            <person name="Labutti K."/>
            <person name="Haridas S."/>
            <person name="Kuo A."/>
            <person name="Salamov A."/>
            <person name="Ahrendt S.R."/>
            <person name="Lipzen A."/>
            <person name="Sullivan W."/>
            <person name="Andreopoulos W.B."/>
            <person name="Clum A."/>
            <person name="Lindquist E."/>
            <person name="Daum C."/>
            <person name="Ramamoorthy G.K."/>
            <person name="Gryganskyi A."/>
            <person name="Culley D."/>
            <person name="Magnuson J.K."/>
            <person name="James T.Y."/>
            <person name="O'Malley M.A."/>
            <person name="Stajich J.E."/>
            <person name="Spatafora J.W."/>
            <person name="Visel A."/>
            <person name="Grigoriev I.V."/>
        </authorList>
    </citation>
    <scope>NUCLEOTIDE SEQUENCE [LARGE SCALE GENOMIC DNA]</scope>
    <source>
        <strain evidence="8 9">NRRL 1336</strain>
    </source>
</reference>
<name>A0A1X2I7L3_9FUNG</name>
<evidence type="ECO:0000256" key="4">
    <source>
        <dbReference type="ARBA" id="ARBA00022553"/>
    </source>
</evidence>
<feature type="domain" description="ENTH" evidence="7">
    <location>
        <begin position="12"/>
        <end position="144"/>
    </location>
</feature>
<evidence type="ECO:0000256" key="3">
    <source>
        <dbReference type="ARBA" id="ARBA00022490"/>
    </source>
</evidence>
<dbReference type="InterPro" id="IPR003903">
    <property type="entry name" value="UIM_dom"/>
</dbReference>
<dbReference type="SMART" id="SM00726">
    <property type="entry name" value="UIM"/>
    <property type="match status" value="2"/>
</dbReference>
<feature type="compositionally biased region" description="Polar residues" evidence="6">
    <location>
        <begin position="378"/>
        <end position="390"/>
    </location>
</feature>
<evidence type="ECO:0000256" key="2">
    <source>
        <dbReference type="ARBA" id="ARBA00010130"/>
    </source>
</evidence>
<dbReference type="PROSITE" id="PS50942">
    <property type="entry name" value="ENTH"/>
    <property type="match status" value="1"/>
</dbReference>
<dbReference type="AlphaFoldDB" id="A0A1X2I7L3"/>
<dbReference type="GO" id="GO:0005886">
    <property type="term" value="C:plasma membrane"/>
    <property type="evidence" value="ECO:0007669"/>
    <property type="project" value="TreeGrafter"/>
</dbReference>
<keyword evidence="3" id="KW-0963">Cytoplasm</keyword>
<evidence type="ECO:0000313" key="9">
    <source>
        <dbReference type="Proteomes" id="UP000193560"/>
    </source>
</evidence>
<comment type="similarity">
    <text evidence="2">Belongs to the epsin family.</text>
</comment>
<feature type="compositionally biased region" description="Polar residues" evidence="6">
    <location>
        <begin position="496"/>
        <end position="516"/>
    </location>
</feature>
<sequence length="659" mass="73189">MSGKGIARSIKNYAKGFSDVQIKVREATSNDAWGPSGTLMNEIAQATYNQQDFVEVMDMIDRRLNDKGKNWRHVFKALLLLDYCVHVGSENVVLYAKENLYVVKTLKEFQHIDDSGKDVGSNVRQKAKDITSLLMDDVRLKEERHKRTQMRDRMAAVGDYMNETILDGRHANGENMYERPGYLDEDGDLRKAIEESKRLAQEELKNQNKCDEDLAKALHLSEQEAKEKEDKKRAQLERDNQQNLFGAGGSDGQTFQGFPPNQAFGAAANPYNQQQFQQPQQQWPQNTGMTGMSFSNPISTQQQMYNQQTGLANPYQQQQGFPQSLQAQMTGMPQSLQAQMTGMPQQPQFTGMASFQTNQSMTPPPQQQQPQFTGMPAFQTSTMTGTNPFGQQQQQQQQQQNSAQSQSMPNLQPQQTGFSTATSALNRSPSTSVFGTPSTTASQLPASSSPAQPKPEDPRYAKLNSLLGNREDGMDTFGNVGNLRVPFGTGYASTLKPENQQLGSSPSLQSTDINTANGTNSNNNTTNSPSSFSQSFGQQPSRNPFGSGNASPSPASNGRSLLEMMADQKVQQQHQNNQSFQSQQLQPQMTGFQEQPQATGFQQQPQMTGLQQPQMTGFQQPQMTGFQQPQVTGFNQNNGFQQQQQQQQPAFGQQSGSFF</sequence>
<evidence type="ECO:0000256" key="6">
    <source>
        <dbReference type="SAM" id="MobiDB-lite"/>
    </source>
</evidence>
<dbReference type="SMART" id="SM00273">
    <property type="entry name" value="ENTH"/>
    <property type="match status" value="1"/>
</dbReference>
<dbReference type="FunFam" id="1.25.40.90:FF:000006">
    <property type="entry name" value="Clathrin interactor 1"/>
    <property type="match status" value="1"/>
</dbReference>
<evidence type="ECO:0000313" key="8">
    <source>
        <dbReference type="EMBL" id="ORZ10883.1"/>
    </source>
</evidence>
<organism evidence="8 9">
    <name type="scientific">Absidia repens</name>
    <dbReference type="NCBI Taxonomy" id="90262"/>
    <lineage>
        <taxon>Eukaryota</taxon>
        <taxon>Fungi</taxon>
        <taxon>Fungi incertae sedis</taxon>
        <taxon>Mucoromycota</taxon>
        <taxon>Mucoromycotina</taxon>
        <taxon>Mucoromycetes</taxon>
        <taxon>Mucorales</taxon>
        <taxon>Cunninghamellaceae</taxon>
        <taxon>Absidia</taxon>
    </lineage>
</organism>
<dbReference type="PANTHER" id="PTHR12276">
    <property type="entry name" value="EPSIN/ENT-RELATED"/>
    <property type="match status" value="1"/>
</dbReference>
<protein>
    <recommendedName>
        <fullName evidence="7">ENTH domain-containing protein</fullName>
    </recommendedName>
</protein>
<feature type="compositionally biased region" description="Low complexity" evidence="6">
    <location>
        <begin position="568"/>
        <end position="659"/>
    </location>
</feature>
<dbReference type="InterPro" id="IPR013809">
    <property type="entry name" value="ENTH"/>
</dbReference>
<dbReference type="Gene3D" id="1.25.40.90">
    <property type="match status" value="1"/>
</dbReference>
<dbReference type="GO" id="GO:0030276">
    <property type="term" value="F:clathrin binding"/>
    <property type="evidence" value="ECO:0007669"/>
    <property type="project" value="TreeGrafter"/>
</dbReference>
<feature type="region of interest" description="Disordered" evidence="6">
    <location>
        <begin position="355"/>
        <end position="461"/>
    </location>
</feature>
<feature type="compositionally biased region" description="Low complexity" evidence="6">
    <location>
        <begin position="517"/>
        <end position="541"/>
    </location>
</feature>
<comment type="caution">
    <text evidence="8">The sequence shown here is derived from an EMBL/GenBank/DDBJ whole genome shotgun (WGS) entry which is preliminary data.</text>
</comment>
<feature type="compositionally biased region" description="Low complexity" evidence="6">
    <location>
        <begin position="436"/>
        <end position="451"/>
    </location>
</feature>
<dbReference type="Proteomes" id="UP000193560">
    <property type="component" value="Unassembled WGS sequence"/>
</dbReference>
<accession>A0A1X2I7L3</accession>
<dbReference type="STRING" id="90262.A0A1X2I7L3"/>
<dbReference type="GO" id="GO:0005543">
    <property type="term" value="F:phospholipid binding"/>
    <property type="evidence" value="ECO:0007669"/>
    <property type="project" value="TreeGrafter"/>
</dbReference>
<feature type="compositionally biased region" description="Polar residues" evidence="6">
    <location>
        <begin position="408"/>
        <end position="435"/>
    </location>
</feature>
<dbReference type="CDD" id="cd16991">
    <property type="entry name" value="ENTH_Ent1_Ent2"/>
    <property type="match status" value="1"/>
</dbReference>
<dbReference type="OrthoDB" id="4033880at2759"/>
<evidence type="ECO:0000256" key="1">
    <source>
        <dbReference type="ARBA" id="ARBA00004496"/>
    </source>
</evidence>
<keyword evidence="5" id="KW-0446">Lipid-binding</keyword>